<feature type="compositionally biased region" description="Acidic residues" evidence="1">
    <location>
        <begin position="147"/>
        <end position="157"/>
    </location>
</feature>
<evidence type="ECO:0000256" key="1">
    <source>
        <dbReference type="SAM" id="MobiDB-lite"/>
    </source>
</evidence>
<protein>
    <recommendedName>
        <fullName evidence="4">STF2-like protein</fullName>
    </recommendedName>
</protein>
<evidence type="ECO:0008006" key="4">
    <source>
        <dbReference type="Google" id="ProtNLM"/>
    </source>
</evidence>
<dbReference type="EMBL" id="JAWDJX010000051">
    <property type="protein sequence ID" value="KAK3048204.1"/>
    <property type="molecule type" value="Genomic_DNA"/>
</dbReference>
<proteinExistence type="predicted"/>
<organism evidence="2 3">
    <name type="scientific">Extremus antarcticus</name>
    <dbReference type="NCBI Taxonomy" id="702011"/>
    <lineage>
        <taxon>Eukaryota</taxon>
        <taxon>Fungi</taxon>
        <taxon>Dikarya</taxon>
        <taxon>Ascomycota</taxon>
        <taxon>Pezizomycotina</taxon>
        <taxon>Dothideomycetes</taxon>
        <taxon>Dothideomycetidae</taxon>
        <taxon>Mycosphaerellales</taxon>
        <taxon>Extremaceae</taxon>
        <taxon>Extremus</taxon>
    </lineage>
</organism>
<accession>A0AAJ0G5L1</accession>
<keyword evidence="3" id="KW-1185">Reference proteome</keyword>
<evidence type="ECO:0000313" key="3">
    <source>
        <dbReference type="Proteomes" id="UP001271007"/>
    </source>
</evidence>
<feature type="region of interest" description="Disordered" evidence="1">
    <location>
        <begin position="112"/>
        <end position="157"/>
    </location>
</feature>
<feature type="region of interest" description="Disordered" evidence="1">
    <location>
        <begin position="37"/>
        <end position="92"/>
    </location>
</feature>
<feature type="compositionally biased region" description="Low complexity" evidence="1">
    <location>
        <begin position="116"/>
        <end position="126"/>
    </location>
</feature>
<reference evidence="2" key="1">
    <citation type="submission" date="2023-04" db="EMBL/GenBank/DDBJ databases">
        <title>Black Yeasts Isolated from many extreme environments.</title>
        <authorList>
            <person name="Coleine C."/>
            <person name="Stajich J.E."/>
            <person name="Selbmann L."/>
        </authorList>
    </citation>
    <scope>NUCLEOTIDE SEQUENCE</scope>
    <source>
        <strain evidence="2">CCFEE 5312</strain>
    </source>
</reference>
<gene>
    <name evidence="2" type="ORF">LTR09_010365</name>
</gene>
<comment type="caution">
    <text evidence="2">The sequence shown here is derived from an EMBL/GenBank/DDBJ whole genome shotgun (WGS) entry which is preliminary data.</text>
</comment>
<dbReference type="AlphaFoldDB" id="A0AAJ0G5L1"/>
<name>A0AAJ0G5L1_9PEZI</name>
<dbReference type="Proteomes" id="UP001271007">
    <property type="component" value="Unassembled WGS sequence"/>
</dbReference>
<sequence>MLCKTVTRTYKNNDRDHVGLAAGTAAAEEHLPRYFAKSGYAGEDPKTTKKQGSGKGNWGKEGVSELEDYAFNTTKTRRRTNSSTAAAGHSMLKTKFEAIDPEVIEYEEDVHGPGMAGTVDAAAGAEDAGGELEKMSTGSSADTMGSVDEEEMMVEKK</sequence>
<evidence type="ECO:0000313" key="2">
    <source>
        <dbReference type="EMBL" id="KAK3048204.1"/>
    </source>
</evidence>